<gene>
    <name evidence="3" type="ORF">EK21DRAFT_107649</name>
</gene>
<sequence length="214" mass="23397">MAPTPTEDKNTLVADPTVTAKPDEGYWTKTNIGVTVMFALLALAILLVLLVFYLRRRADKKKRVHPKSDKAGLLAHDDKESMFSRHRHSSVTLYVDSEADAQSKGVSQESMSLIPLQVTPLEEVHDPIGSNNRNVTTASNGSGVSAISRISSNSASTMMLSPMSPSGEERDLSIRPSGRLRSTSSASQKARYYESRPMNVEMPPIPKIIQTPSD</sequence>
<evidence type="ECO:0000313" key="4">
    <source>
        <dbReference type="Proteomes" id="UP000799777"/>
    </source>
</evidence>
<evidence type="ECO:0000313" key="3">
    <source>
        <dbReference type="EMBL" id="KAF2035018.1"/>
    </source>
</evidence>
<reference evidence="3" key="1">
    <citation type="journal article" date="2020" name="Stud. Mycol.">
        <title>101 Dothideomycetes genomes: a test case for predicting lifestyles and emergence of pathogens.</title>
        <authorList>
            <person name="Haridas S."/>
            <person name="Albert R."/>
            <person name="Binder M."/>
            <person name="Bloem J."/>
            <person name="Labutti K."/>
            <person name="Salamov A."/>
            <person name="Andreopoulos B."/>
            <person name="Baker S."/>
            <person name="Barry K."/>
            <person name="Bills G."/>
            <person name="Bluhm B."/>
            <person name="Cannon C."/>
            <person name="Castanera R."/>
            <person name="Culley D."/>
            <person name="Daum C."/>
            <person name="Ezra D."/>
            <person name="Gonzalez J."/>
            <person name="Henrissat B."/>
            <person name="Kuo A."/>
            <person name="Liang C."/>
            <person name="Lipzen A."/>
            <person name="Lutzoni F."/>
            <person name="Magnuson J."/>
            <person name="Mondo S."/>
            <person name="Nolan M."/>
            <person name="Ohm R."/>
            <person name="Pangilinan J."/>
            <person name="Park H.-J."/>
            <person name="Ramirez L."/>
            <person name="Alfaro M."/>
            <person name="Sun H."/>
            <person name="Tritt A."/>
            <person name="Yoshinaga Y."/>
            <person name="Zwiers L.-H."/>
            <person name="Turgeon B."/>
            <person name="Goodwin S."/>
            <person name="Spatafora J."/>
            <person name="Crous P."/>
            <person name="Grigoriev I."/>
        </authorList>
    </citation>
    <scope>NUCLEOTIDE SEQUENCE</scope>
    <source>
        <strain evidence="3">CBS 110217</strain>
    </source>
</reference>
<keyword evidence="2" id="KW-1133">Transmembrane helix</keyword>
<evidence type="ECO:0000256" key="2">
    <source>
        <dbReference type="SAM" id="Phobius"/>
    </source>
</evidence>
<dbReference type="EMBL" id="ML978159">
    <property type="protein sequence ID" value="KAF2035018.1"/>
    <property type="molecule type" value="Genomic_DNA"/>
</dbReference>
<feature type="region of interest" description="Disordered" evidence="1">
    <location>
        <begin position="153"/>
        <end position="214"/>
    </location>
</feature>
<organism evidence="3 4">
    <name type="scientific">Setomelanomma holmii</name>
    <dbReference type="NCBI Taxonomy" id="210430"/>
    <lineage>
        <taxon>Eukaryota</taxon>
        <taxon>Fungi</taxon>
        <taxon>Dikarya</taxon>
        <taxon>Ascomycota</taxon>
        <taxon>Pezizomycotina</taxon>
        <taxon>Dothideomycetes</taxon>
        <taxon>Pleosporomycetidae</taxon>
        <taxon>Pleosporales</taxon>
        <taxon>Pleosporineae</taxon>
        <taxon>Phaeosphaeriaceae</taxon>
        <taxon>Setomelanomma</taxon>
    </lineage>
</organism>
<dbReference type="AlphaFoldDB" id="A0A9P4HI57"/>
<dbReference type="Proteomes" id="UP000799777">
    <property type="component" value="Unassembled WGS sequence"/>
</dbReference>
<feature type="transmembrane region" description="Helical" evidence="2">
    <location>
        <begin position="32"/>
        <end position="54"/>
    </location>
</feature>
<protein>
    <submittedName>
        <fullName evidence="3">Uncharacterized protein</fullName>
    </submittedName>
</protein>
<accession>A0A9P4HI57</accession>
<keyword evidence="2" id="KW-0472">Membrane</keyword>
<keyword evidence="2" id="KW-0812">Transmembrane</keyword>
<keyword evidence="4" id="KW-1185">Reference proteome</keyword>
<evidence type="ECO:0000256" key="1">
    <source>
        <dbReference type="SAM" id="MobiDB-lite"/>
    </source>
</evidence>
<proteinExistence type="predicted"/>
<comment type="caution">
    <text evidence="3">The sequence shown here is derived from an EMBL/GenBank/DDBJ whole genome shotgun (WGS) entry which is preliminary data.</text>
</comment>
<dbReference type="OrthoDB" id="3783802at2759"/>
<name>A0A9P4HI57_9PLEO</name>